<dbReference type="EMBL" id="KR528552">
    <property type="protein sequence ID" value="AKV62271.1"/>
    <property type="molecule type" value="Genomic_DNA"/>
</dbReference>
<keyword evidence="2" id="KW-1185">Reference proteome</keyword>
<organism evidence="1 2">
    <name type="scientific">Farfantepenaeus duorarum pink shrimp associated circular virus</name>
    <dbReference type="NCBI Taxonomy" id="1692248"/>
    <lineage>
        <taxon>Viruses</taxon>
        <taxon>Monodnaviria</taxon>
        <taxon>Shotokuvirae</taxon>
        <taxon>Cressdnaviricota</taxon>
        <taxon>Arfiviricetes</taxon>
        <taxon>Cirlivirales</taxon>
        <taxon>Circoviridae</taxon>
    </lineage>
</organism>
<accession>A0A0K1RL31</accession>
<protein>
    <submittedName>
        <fullName evidence="1">Putative capsid protein</fullName>
    </submittedName>
</protein>
<dbReference type="Proteomes" id="UP000159635">
    <property type="component" value="Segment"/>
</dbReference>
<dbReference type="KEGG" id="vg:25479209"/>
<proteinExistence type="predicted"/>
<reference evidence="1 2" key="1">
    <citation type="journal article" date="2015" name="Front. Microbiol.">
        <title>Novel circular single-stranded DNA viruses identified in marine invertebrates reveal high sequence diversity and consistent predicted intrinsic disorder patterns within putative structural proteins.</title>
        <authorList>
            <person name="Rosario K."/>
            <person name="Schenck R.O."/>
            <person name="Harbeitner R.C."/>
            <person name="Lawler S.N."/>
            <person name="Breitbart M."/>
        </authorList>
    </citation>
    <scope>NUCLEOTIDE SEQUENCE [LARGE SCALE GENOMIC DNA]</scope>
    <source>
        <strain evidence="1">I0066</strain>
    </source>
</reference>
<dbReference type="RefSeq" id="YP_009163912.1">
    <property type="nucleotide sequence ID" value="NC_027787.1"/>
</dbReference>
<name>A0A0K1RL31_9CIRC</name>
<dbReference type="GeneID" id="25479209"/>
<dbReference type="OrthoDB" id="23973at10239"/>
<sequence length="288" mass="33366">MPKTLVRYGATRLARRAAYTNPYARYAVAGMRMYNTGKAFAPYARTAINAFRALRKRKSRGVMPQTKRRRMIRRTMGKRVGQGTAKVMKRDSALTNTNGKTLYSVPLIRILKNTAGEEDFTKRTRDIVNFRGIKVCFWWRNELTLKSFLHVAFVVPKNDPFLTASGELAITDFFRGVDGSRRSQNFEPTLNWMEVNCLPINADIYRILSHKKYSIAPNTSTDGKDEFLMEKYIPISRQIAFDNLLPTNQEYPRKNIYMCWWVTGEGNGTGNHGKFQWRTVQYFKEPKN</sequence>
<evidence type="ECO:0000313" key="1">
    <source>
        <dbReference type="EMBL" id="AKV62271.1"/>
    </source>
</evidence>
<evidence type="ECO:0000313" key="2">
    <source>
        <dbReference type="Proteomes" id="UP000159635"/>
    </source>
</evidence>